<dbReference type="PANTHER" id="PTHR11467">
    <property type="entry name" value="HISTONE H1"/>
    <property type="match status" value="1"/>
</dbReference>
<dbReference type="InterPro" id="IPR036388">
    <property type="entry name" value="WH-like_DNA-bd_sf"/>
</dbReference>
<comment type="caution">
    <text evidence="9">The sequence shown here is derived from an EMBL/GenBank/DDBJ whole genome shotgun (WGS) entry which is preliminary data.</text>
</comment>
<evidence type="ECO:0000259" key="8">
    <source>
        <dbReference type="PROSITE" id="PS51504"/>
    </source>
</evidence>
<dbReference type="CDD" id="cd00073">
    <property type="entry name" value="H15"/>
    <property type="match status" value="1"/>
</dbReference>
<feature type="compositionally biased region" description="Basic and acidic residues" evidence="7">
    <location>
        <begin position="104"/>
        <end position="133"/>
    </location>
</feature>
<dbReference type="Pfam" id="PF00538">
    <property type="entry name" value="Linker_histone"/>
    <property type="match status" value="1"/>
</dbReference>
<reference evidence="9" key="1">
    <citation type="submission" date="2020-01" db="EMBL/GenBank/DDBJ databases">
        <title>Genome sequence of Kobresia littledalei, the first chromosome-level genome in the family Cyperaceae.</title>
        <authorList>
            <person name="Qu G."/>
        </authorList>
    </citation>
    <scope>NUCLEOTIDE SEQUENCE</scope>
    <source>
        <strain evidence="9">C.B.Clarke</strain>
        <tissue evidence="9">Leaf</tissue>
    </source>
</reference>
<evidence type="ECO:0000256" key="4">
    <source>
        <dbReference type="ARBA" id="ARBA00023125"/>
    </source>
</evidence>
<dbReference type="SUPFAM" id="SSF46785">
    <property type="entry name" value="Winged helix' DNA-binding domain"/>
    <property type="match status" value="1"/>
</dbReference>
<dbReference type="InterPro" id="IPR005818">
    <property type="entry name" value="Histone_H1/H5_H15"/>
</dbReference>
<dbReference type="GO" id="GO:0006334">
    <property type="term" value="P:nucleosome assembly"/>
    <property type="evidence" value="ECO:0007669"/>
    <property type="project" value="InterPro"/>
</dbReference>
<dbReference type="PROSITE" id="PS51504">
    <property type="entry name" value="H15"/>
    <property type="match status" value="1"/>
</dbReference>
<dbReference type="Gene3D" id="1.10.10.10">
    <property type="entry name" value="Winged helix-like DNA-binding domain superfamily/Winged helix DNA-binding domain"/>
    <property type="match status" value="1"/>
</dbReference>
<dbReference type="PANTHER" id="PTHR11467:SF36">
    <property type="entry name" value="HISTONE 24-RELATED"/>
    <property type="match status" value="1"/>
</dbReference>
<keyword evidence="10" id="KW-1185">Reference proteome</keyword>
<feature type="domain" description="H15" evidence="8">
    <location>
        <begin position="34"/>
        <end position="104"/>
    </location>
</feature>
<evidence type="ECO:0000256" key="6">
    <source>
        <dbReference type="RuleBase" id="RU003894"/>
    </source>
</evidence>
<feature type="compositionally biased region" description="Basic residues" evidence="7">
    <location>
        <begin position="134"/>
        <end position="187"/>
    </location>
</feature>
<organism evidence="9 10">
    <name type="scientific">Carex littledalei</name>
    <dbReference type="NCBI Taxonomy" id="544730"/>
    <lineage>
        <taxon>Eukaryota</taxon>
        <taxon>Viridiplantae</taxon>
        <taxon>Streptophyta</taxon>
        <taxon>Embryophyta</taxon>
        <taxon>Tracheophyta</taxon>
        <taxon>Spermatophyta</taxon>
        <taxon>Magnoliopsida</taxon>
        <taxon>Liliopsida</taxon>
        <taxon>Poales</taxon>
        <taxon>Cyperaceae</taxon>
        <taxon>Cyperoideae</taxon>
        <taxon>Cariceae</taxon>
        <taxon>Carex</taxon>
        <taxon>Carex subgen. Euthyceras</taxon>
    </lineage>
</organism>
<dbReference type="GO" id="GO:0030527">
    <property type="term" value="F:structural constituent of chromatin"/>
    <property type="evidence" value="ECO:0007669"/>
    <property type="project" value="InterPro"/>
</dbReference>
<evidence type="ECO:0000256" key="7">
    <source>
        <dbReference type="SAM" id="MobiDB-lite"/>
    </source>
</evidence>
<gene>
    <name evidence="9" type="ORF">FCM35_KLT16150</name>
</gene>
<dbReference type="GO" id="GO:0005634">
    <property type="term" value="C:nucleus"/>
    <property type="evidence" value="ECO:0007669"/>
    <property type="project" value="UniProtKB-SubCell"/>
</dbReference>
<name>A0A833W1T5_9POAL</name>
<dbReference type="InterPro" id="IPR036390">
    <property type="entry name" value="WH_DNA-bd_sf"/>
</dbReference>
<dbReference type="OrthoDB" id="1110759at2759"/>
<evidence type="ECO:0000256" key="1">
    <source>
        <dbReference type="ARBA" id="ARBA00004123"/>
    </source>
</evidence>
<dbReference type="SMART" id="SM00526">
    <property type="entry name" value="H15"/>
    <property type="match status" value="1"/>
</dbReference>
<dbReference type="GO" id="GO:0030261">
    <property type="term" value="P:chromosome condensation"/>
    <property type="evidence" value="ECO:0007669"/>
    <property type="project" value="TreeGrafter"/>
</dbReference>
<comment type="subcellular location">
    <subcellularLocation>
        <location evidence="2">Chromosome</location>
    </subcellularLocation>
    <subcellularLocation>
        <location evidence="1 6">Nucleus</location>
    </subcellularLocation>
</comment>
<evidence type="ECO:0000256" key="3">
    <source>
        <dbReference type="ARBA" id="ARBA00022454"/>
    </source>
</evidence>
<accession>A0A833W1T5</accession>
<dbReference type="GO" id="GO:0003690">
    <property type="term" value="F:double-stranded DNA binding"/>
    <property type="evidence" value="ECO:0007669"/>
    <property type="project" value="TreeGrafter"/>
</dbReference>
<evidence type="ECO:0000313" key="9">
    <source>
        <dbReference type="EMBL" id="KAF3340379.1"/>
    </source>
</evidence>
<dbReference type="InterPro" id="IPR005819">
    <property type="entry name" value="H1/H5"/>
</dbReference>
<proteinExistence type="inferred from homology"/>
<dbReference type="EMBL" id="SWLB01000003">
    <property type="protein sequence ID" value="KAF3340379.1"/>
    <property type="molecule type" value="Genomic_DNA"/>
</dbReference>
<protein>
    <submittedName>
        <fullName evidence="9">Histone H1</fullName>
    </submittedName>
</protein>
<sequence>MPAAPSAKTTVAKSMAKPAKEQKAKAPKAASPPSHPPYFEMIKGAILALHERTGSSSYAIAKHMEDTYKGKLPANFKKILANQLKSSAAKGKLVKVKASFKLSETGKEVKPVKEKKPVSEKVKKPKKTEDVKAGKKRKAPAVDAKKKKAALAKSPKKMKKVAKSPAKPKKPKTIKSPKAKRAMVSRV</sequence>
<evidence type="ECO:0000256" key="2">
    <source>
        <dbReference type="ARBA" id="ARBA00004286"/>
    </source>
</evidence>
<dbReference type="Proteomes" id="UP000623129">
    <property type="component" value="Unassembled WGS sequence"/>
</dbReference>
<dbReference type="GO" id="GO:0031492">
    <property type="term" value="F:nucleosomal DNA binding"/>
    <property type="evidence" value="ECO:0007669"/>
    <property type="project" value="TreeGrafter"/>
</dbReference>
<dbReference type="PRINTS" id="PR00624">
    <property type="entry name" value="HISTONEH5"/>
</dbReference>
<keyword evidence="4 6" id="KW-0238">DNA-binding</keyword>
<evidence type="ECO:0000256" key="5">
    <source>
        <dbReference type="ARBA" id="ARBA00023242"/>
    </source>
</evidence>
<feature type="region of interest" description="Disordered" evidence="7">
    <location>
        <begin position="1"/>
        <end position="37"/>
    </location>
</feature>
<dbReference type="GO" id="GO:0045910">
    <property type="term" value="P:negative regulation of DNA recombination"/>
    <property type="evidence" value="ECO:0007669"/>
    <property type="project" value="TreeGrafter"/>
</dbReference>
<dbReference type="GO" id="GO:0000786">
    <property type="term" value="C:nucleosome"/>
    <property type="evidence" value="ECO:0007669"/>
    <property type="project" value="InterPro"/>
</dbReference>
<keyword evidence="5 6" id="KW-0539">Nucleus</keyword>
<comment type="similarity">
    <text evidence="6">Belongs to the histone H1/H5 family.</text>
</comment>
<feature type="region of interest" description="Disordered" evidence="7">
    <location>
        <begin position="104"/>
        <end position="187"/>
    </location>
</feature>
<dbReference type="AlphaFoldDB" id="A0A833W1T5"/>
<evidence type="ECO:0000313" key="10">
    <source>
        <dbReference type="Proteomes" id="UP000623129"/>
    </source>
</evidence>
<keyword evidence="3 6" id="KW-0158">Chromosome</keyword>